<keyword evidence="3" id="KW-1185">Reference proteome</keyword>
<accession>A0A0D0C1Y8</accession>
<dbReference type="Proteomes" id="UP000053593">
    <property type="component" value="Unassembled WGS sequence"/>
</dbReference>
<reference evidence="2 3" key="1">
    <citation type="submission" date="2014-04" db="EMBL/GenBank/DDBJ databases">
        <title>Evolutionary Origins and Diversification of the Mycorrhizal Mutualists.</title>
        <authorList>
            <consortium name="DOE Joint Genome Institute"/>
            <consortium name="Mycorrhizal Genomics Consortium"/>
            <person name="Kohler A."/>
            <person name="Kuo A."/>
            <person name="Nagy L.G."/>
            <person name="Floudas D."/>
            <person name="Copeland A."/>
            <person name="Barry K.W."/>
            <person name="Cichocki N."/>
            <person name="Veneault-Fourrey C."/>
            <person name="LaButti K."/>
            <person name="Lindquist E.A."/>
            <person name="Lipzen A."/>
            <person name="Lundell T."/>
            <person name="Morin E."/>
            <person name="Murat C."/>
            <person name="Riley R."/>
            <person name="Ohm R."/>
            <person name="Sun H."/>
            <person name="Tunlid A."/>
            <person name="Henrissat B."/>
            <person name="Grigoriev I.V."/>
            <person name="Hibbett D.S."/>
            <person name="Martin F."/>
        </authorList>
    </citation>
    <scope>NUCLEOTIDE SEQUENCE [LARGE SCALE GENOMIC DNA]</scope>
    <source>
        <strain evidence="2 3">FD-317 M1</strain>
    </source>
</reference>
<organism evidence="2 3">
    <name type="scientific">Collybiopsis luxurians FD-317 M1</name>
    <dbReference type="NCBI Taxonomy" id="944289"/>
    <lineage>
        <taxon>Eukaryota</taxon>
        <taxon>Fungi</taxon>
        <taxon>Dikarya</taxon>
        <taxon>Basidiomycota</taxon>
        <taxon>Agaricomycotina</taxon>
        <taxon>Agaricomycetes</taxon>
        <taxon>Agaricomycetidae</taxon>
        <taxon>Agaricales</taxon>
        <taxon>Marasmiineae</taxon>
        <taxon>Omphalotaceae</taxon>
        <taxon>Collybiopsis</taxon>
        <taxon>Collybiopsis luxurians</taxon>
    </lineage>
</organism>
<dbReference type="PROSITE" id="PS50231">
    <property type="entry name" value="RICIN_B_LECTIN"/>
    <property type="match status" value="1"/>
</dbReference>
<evidence type="ECO:0000259" key="1">
    <source>
        <dbReference type="Pfam" id="PF14200"/>
    </source>
</evidence>
<feature type="domain" description="Ricin B lectin" evidence="1">
    <location>
        <begin position="41"/>
        <end position="125"/>
    </location>
</feature>
<evidence type="ECO:0000313" key="2">
    <source>
        <dbReference type="EMBL" id="KIK62091.1"/>
    </source>
</evidence>
<protein>
    <submittedName>
        <fullName evidence="2">Carbohydrate-binding module family 13 protein</fullName>
    </submittedName>
</protein>
<proteinExistence type="predicted"/>
<dbReference type="CDD" id="cd23422">
    <property type="entry name" value="beta-trefoil_Ricin_MPL_CNL"/>
    <property type="match status" value="1"/>
</dbReference>
<dbReference type="SUPFAM" id="SSF50370">
    <property type="entry name" value="Ricin B-like lectins"/>
    <property type="match status" value="1"/>
</dbReference>
<dbReference type="AlphaFoldDB" id="A0A0D0C1Y8"/>
<dbReference type="Gene3D" id="2.80.10.50">
    <property type="match status" value="1"/>
</dbReference>
<evidence type="ECO:0000313" key="3">
    <source>
        <dbReference type="Proteomes" id="UP000053593"/>
    </source>
</evidence>
<dbReference type="Pfam" id="PF14200">
    <property type="entry name" value="RicinB_lectin_2"/>
    <property type="match status" value="1"/>
</dbReference>
<gene>
    <name evidence="2" type="ORF">GYMLUDRAFT_224353</name>
</gene>
<dbReference type="HOGENOM" id="CLU_119132_0_0_1"/>
<dbReference type="InterPro" id="IPR035992">
    <property type="entry name" value="Ricin_B-like_lectins"/>
</dbReference>
<dbReference type="EMBL" id="KN834769">
    <property type="protein sequence ID" value="KIK62091.1"/>
    <property type="molecule type" value="Genomic_DNA"/>
</dbReference>
<name>A0A0D0C1Y8_9AGAR</name>
<dbReference type="InterPro" id="IPR000772">
    <property type="entry name" value="Ricin_B_lectin"/>
</dbReference>
<sequence>MSLVHGQAYTIINSATNTVVDLSGSDNVTIQGWQDNGGYSNQKWVALIAGDGWIFKNARTGAFITLQNYCAGSSTRVVSGKIPVVWSLTPTGATGSYTVTLPLVNSPLALDLYGSNVANGTSIIVFTPTGNPNQVWKFVTS</sequence>
<dbReference type="OrthoDB" id="2131701at2759"/>